<evidence type="ECO:0000256" key="1">
    <source>
        <dbReference type="SAM" id="MobiDB-lite"/>
    </source>
</evidence>
<feature type="compositionally biased region" description="Low complexity" evidence="1">
    <location>
        <begin position="401"/>
        <end position="422"/>
    </location>
</feature>
<dbReference type="CDD" id="cd01786">
    <property type="entry name" value="RA_STE50"/>
    <property type="match status" value="1"/>
</dbReference>
<feature type="region of interest" description="Disordered" evidence="1">
    <location>
        <begin position="401"/>
        <end position="433"/>
    </location>
</feature>
<dbReference type="GO" id="GO:0007165">
    <property type="term" value="P:signal transduction"/>
    <property type="evidence" value="ECO:0007669"/>
    <property type="project" value="InterPro"/>
</dbReference>
<name>A0A9P4U0U1_9PEZI</name>
<dbReference type="AlphaFoldDB" id="A0A9P4U0U1"/>
<dbReference type="InterPro" id="IPR029071">
    <property type="entry name" value="Ubiquitin-like_domsf"/>
</dbReference>
<feature type="compositionally biased region" description="Polar residues" evidence="1">
    <location>
        <begin position="487"/>
        <end position="498"/>
    </location>
</feature>
<accession>A0A9P4U0U1</accession>
<dbReference type="InterPro" id="IPR000159">
    <property type="entry name" value="RA_dom"/>
</dbReference>
<dbReference type="Pfam" id="PF00788">
    <property type="entry name" value="RA"/>
    <property type="match status" value="1"/>
</dbReference>
<gene>
    <name evidence="3" type="ORF">EJ08DRAFT_693986</name>
</gene>
<dbReference type="SMART" id="SM00314">
    <property type="entry name" value="RA"/>
    <property type="match status" value="1"/>
</dbReference>
<organism evidence="3 4">
    <name type="scientific">Tothia fuscella</name>
    <dbReference type="NCBI Taxonomy" id="1048955"/>
    <lineage>
        <taxon>Eukaryota</taxon>
        <taxon>Fungi</taxon>
        <taxon>Dikarya</taxon>
        <taxon>Ascomycota</taxon>
        <taxon>Pezizomycotina</taxon>
        <taxon>Dothideomycetes</taxon>
        <taxon>Pleosporomycetidae</taxon>
        <taxon>Venturiales</taxon>
        <taxon>Cylindrosympodiaceae</taxon>
        <taxon>Tothia</taxon>
    </lineage>
</organism>
<dbReference type="Proteomes" id="UP000800235">
    <property type="component" value="Unassembled WGS sequence"/>
</dbReference>
<sequence>MAELVASIIGIVSAGTKVAFVLSQLANDIGSAGREARIVAMEIRGSCAVLTTLQDVLSRVQTSDYFAHCADVTNDMTNTSLEMFAEIIDVIEGLHLASDISESKLNVRRRLQWVFQKPKILMLRAALDAYRSNLALMLGTLDIAEKTTRSLGHEITKAVIEEEEQDFKRLNELQKDHRTSIIRLQEIEYRVSQSKESEIQDSSMIEDTRVWSEITVKDASPSSPATSNENSFLPQAEAIVSDLRNELEKLRSSRTSFQTSTPDNIRARVSQYENRLSQLVESDQARISGRWSRALSIAQMQALEEAPKLPVLPKTHQALNLLDSPTLPAADLEVPAKSSPLSSFIHWMDAANRERRRTTLDWIYTKYEPELLAQKSGNRTRQLLQQKNILELKIARLERQLSQSSNSLDSSTLSKPSSPSEPGLNPFEDPDLLSSNLASTDHYLYQSDTSGIKIGINNAAPRQGGRVSPGSVGLDDPSFTRYPVNRNLGTSSINTDSGSLKPPSPGRTPRNAKRQSGLWSPGSSVDARSTNTPPRPRSPALPQIDEQDNEKKPISPSGSPTPAPDDTFKSFRVSIDDPVYKVLPAALQKYNITTDWQQYALYIVYGDQERCLGREERPLILFKQLDKEGKKPMFMLRKHAAPVHGFIQQKGIENIAGSTSLSTMF</sequence>
<keyword evidence="4" id="KW-1185">Reference proteome</keyword>
<feature type="region of interest" description="Disordered" evidence="1">
    <location>
        <begin position="456"/>
        <end position="570"/>
    </location>
</feature>
<proteinExistence type="predicted"/>
<comment type="caution">
    <text evidence="3">The sequence shown here is derived from an EMBL/GenBank/DDBJ whole genome shotgun (WGS) entry which is preliminary data.</text>
</comment>
<dbReference type="PROSITE" id="PS50200">
    <property type="entry name" value="RA"/>
    <property type="match status" value="1"/>
</dbReference>
<evidence type="ECO:0000259" key="2">
    <source>
        <dbReference type="PROSITE" id="PS50200"/>
    </source>
</evidence>
<reference evidence="3" key="1">
    <citation type="journal article" date="2020" name="Stud. Mycol.">
        <title>101 Dothideomycetes genomes: a test case for predicting lifestyles and emergence of pathogens.</title>
        <authorList>
            <person name="Haridas S."/>
            <person name="Albert R."/>
            <person name="Binder M."/>
            <person name="Bloem J."/>
            <person name="Labutti K."/>
            <person name="Salamov A."/>
            <person name="Andreopoulos B."/>
            <person name="Baker S."/>
            <person name="Barry K."/>
            <person name="Bills G."/>
            <person name="Bluhm B."/>
            <person name="Cannon C."/>
            <person name="Castanera R."/>
            <person name="Culley D."/>
            <person name="Daum C."/>
            <person name="Ezra D."/>
            <person name="Gonzalez J."/>
            <person name="Henrissat B."/>
            <person name="Kuo A."/>
            <person name="Liang C."/>
            <person name="Lipzen A."/>
            <person name="Lutzoni F."/>
            <person name="Magnuson J."/>
            <person name="Mondo S."/>
            <person name="Nolan M."/>
            <person name="Ohm R."/>
            <person name="Pangilinan J."/>
            <person name="Park H.-J."/>
            <person name="Ramirez L."/>
            <person name="Alfaro M."/>
            <person name="Sun H."/>
            <person name="Tritt A."/>
            <person name="Yoshinaga Y."/>
            <person name="Zwiers L.-H."/>
            <person name="Turgeon B."/>
            <person name="Goodwin S."/>
            <person name="Spatafora J."/>
            <person name="Crous P."/>
            <person name="Grigoriev I."/>
        </authorList>
    </citation>
    <scope>NUCLEOTIDE SEQUENCE</scope>
    <source>
        <strain evidence="3">CBS 130266</strain>
    </source>
</reference>
<feature type="compositionally biased region" description="Polar residues" evidence="1">
    <location>
        <begin position="517"/>
        <end position="527"/>
    </location>
</feature>
<feature type="domain" description="Ras-associating" evidence="2">
    <location>
        <begin position="564"/>
        <end position="641"/>
    </location>
</feature>
<protein>
    <submittedName>
        <fullName evidence="3">RA-domain-containing protein</fullName>
    </submittedName>
</protein>
<dbReference type="OrthoDB" id="1394818at2759"/>
<dbReference type="Gene3D" id="3.10.20.90">
    <property type="entry name" value="Phosphatidylinositol 3-kinase Catalytic Subunit, Chain A, domain 1"/>
    <property type="match status" value="1"/>
</dbReference>
<evidence type="ECO:0000313" key="3">
    <source>
        <dbReference type="EMBL" id="KAF2433954.1"/>
    </source>
</evidence>
<evidence type="ECO:0000313" key="4">
    <source>
        <dbReference type="Proteomes" id="UP000800235"/>
    </source>
</evidence>
<dbReference type="EMBL" id="MU007018">
    <property type="protein sequence ID" value="KAF2433954.1"/>
    <property type="molecule type" value="Genomic_DNA"/>
</dbReference>
<dbReference type="SUPFAM" id="SSF54236">
    <property type="entry name" value="Ubiquitin-like"/>
    <property type="match status" value="1"/>
</dbReference>